<proteinExistence type="predicted"/>
<sequence>MDGVGGSDDVAPSDDETGNVKLAFEPEGNAHLWLGLATEIDESDLLLLFPSEGDGGLGRFAARHQKRKQPLHLPEK</sequence>
<feature type="region of interest" description="Disordered" evidence="1">
    <location>
        <begin position="1"/>
        <end position="20"/>
    </location>
</feature>
<evidence type="ECO:0000313" key="2">
    <source>
        <dbReference type="EMBL" id="KAG2311304.1"/>
    </source>
</evidence>
<accession>A0A8X8ARW2</accession>
<keyword evidence="3" id="KW-1185">Reference proteome</keyword>
<reference evidence="2 3" key="1">
    <citation type="submission" date="2020-02" db="EMBL/GenBank/DDBJ databases">
        <authorList>
            <person name="Ma Q."/>
            <person name="Huang Y."/>
            <person name="Song X."/>
            <person name="Pei D."/>
        </authorList>
    </citation>
    <scope>NUCLEOTIDE SEQUENCE [LARGE SCALE GENOMIC DNA]</scope>
    <source>
        <strain evidence="2">Sxm20200214</strain>
        <tissue evidence="2">Leaf</tissue>
    </source>
</reference>
<dbReference type="Proteomes" id="UP000886595">
    <property type="component" value="Unassembled WGS sequence"/>
</dbReference>
<dbReference type="AlphaFoldDB" id="A0A8X8ARW2"/>
<name>A0A8X8ARW2_BRACI</name>
<protein>
    <submittedName>
        <fullName evidence="2">Uncharacterized protein</fullName>
    </submittedName>
</protein>
<gene>
    <name evidence="2" type="ORF">Bca52824_022861</name>
</gene>
<comment type="caution">
    <text evidence="2">The sequence shown here is derived from an EMBL/GenBank/DDBJ whole genome shotgun (WGS) entry which is preliminary data.</text>
</comment>
<evidence type="ECO:0000256" key="1">
    <source>
        <dbReference type="SAM" id="MobiDB-lite"/>
    </source>
</evidence>
<evidence type="ECO:0000313" key="3">
    <source>
        <dbReference type="Proteomes" id="UP000886595"/>
    </source>
</evidence>
<dbReference type="EMBL" id="JAAMPC010000005">
    <property type="protein sequence ID" value="KAG2311304.1"/>
    <property type="molecule type" value="Genomic_DNA"/>
</dbReference>
<organism evidence="2 3">
    <name type="scientific">Brassica carinata</name>
    <name type="common">Ethiopian mustard</name>
    <name type="synonym">Abyssinian cabbage</name>
    <dbReference type="NCBI Taxonomy" id="52824"/>
    <lineage>
        <taxon>Eukaryota</taxon>
        <taxon>Viridiplantae</taxon>
        <taxon>Streptophyta</taxon>
        <taxon>Embryophyta</taxon>
        <taxon>Tracheophyta</taxon>
        <taxon>Spermatophyta</taxon>
        <taxon>Magnoliopsida</taxon>
        <taxon>eudicotyledons</taxon>
        <taxon>Gunneridae</taxon>
        <taxon>Pentapetalae</taxon>
        <taxon>rosids</taxon>
        <taxon>malvids</taxon>
        <taxon>Brassicales</taxon>
        <taxon>Brassicaceae</taxon>
        <taxon>Brassiceae</taxon>
        <taxon>Brassica</taxon>
    </lineage>
</organism>